<evidence type="ECO:0000256" key="4">
    <source>
        <dbReference type="SAM" id="SignalP"/>
    </source>
</evidence>
<name>A0AAV5CV63_ELECO</name>
<evidence type="ECO:0000313" key="7">
    <source>
        <dbReference type="Proteomes" id="UP001054889"/>
    </source>
</evidence>
<evidence type="ECO:0000256" key="3">
    <source>
        <dbReference type="ARBA" id="ARBA00038471"/>
    </source>
</evidence>
<organism evidence="6 7">
    <name type="scientific">Eleusine coracana subsp. coracana</name>
    <dbReference type="NCBI Taxonomy" id="191504"/>
    <lineage>
        <taxon>Eukaryota</taxon>
        <taxon>Viridiplantae</taxon>
        <taxon>Streptophyta</taxon>
        <taxon>Embryophyta</taxon>
        <taxon>Tracheophyta</taxon>
        <taxon>Spermatophyta</taxon>
        <taxon>Magnoliopsida</taxon>
        <taxon>Liliopsida</taxon>
        <taxon>Poales</taxon>
        <taxon>Poaceae</taxon>
        <taxon>PACMAD clade</taxon>
        <taxon>Chloridoideae</taxon>
        <taxon>Cynodonteae</taxon>
        <taxon>Eleusininae</taxon>
        <taxon>Eleusine</taxon>
    </lineage>
</organism>
<dbReference type="InterPro" id="IPR006501">
    <property type="entry name" value="Pectinesterase_inhib_dom"/>
</dbReference>
<reference evidence="6" key="1">
    <citation type="journal article" date="2018" name="DNA Res.">
        <title>Multiple hybrid de novo genome assembly of finger millet, an orphan allotetraploid crop.</title>
        <authorList>
            <person name="Hatakeyama M."/>
            <person name="Aluri S."/>
            <person name="Balachadran M.T."/>
            <person name="Sivarajan S.R."/>
            <person name="Patrignani A."/>
            <person name="Gruter S."/>
            <person name="Poveda L."/>
            <person name="Shimizu-Inatsugi R."/>
            <person name="Baeten J."/>
            <person name="Francoijs K.J."/>
            <person name="Nataraja K.N."/>
            <person name="Reddy Y.A.N."/>
            <person name="Phadnis S."/>
            <person name="Ravikumar R.L."/>
            <person name="Schlapbach R."/>
            <person name="Sreeman S.M."/>
            <person name="Shimizu K.K."/>
        </authorList>
    </citation>
    <scope>NUCLEOTIDE SEQUENCE</scope>
</reference>
<protein>
    <recommendedName>
        <fullName evidence="5">Pectinesterase inhibitor domain-containing protein</fullName>
    </recommendedName>
</protein>
<feature type="chain" id="PRO_5043887496" description="Pectinesterase inhibitor domain-containing protein" evidence="4">
    <location>
        <begin position="26"/>
        <end position="180"/>
    </location>
</feature>
<dbReference type="InterPro" id="IPR035513">
    <property type="entry name" value="Invertase/methylesterase_inhib"/>
</dbReference>
<evidence type="ECO:0000259" key="5">
    <source>
        <dbReference type="SMART" id="SM00856"/>
    </source>
</evidence>
<comment type="similarity">
    <text evidence="3">Belongs to the PMEI family.</text>
</comment>
<evidence type="ECO:0000256" key="2">
    <source>
        <dbReference type="ARBA" id="ARBA00023157"/>
    </source>
</evidence>
<dbReference type="Proteomes" id="UP001054889">
    <property type="component" value="Unassembled WGS sequence"/>
</dbReference>
<dbReference type="EMBL" id="BQKI01000009">
    <property type="protein sequence ID" value="GJN01920.1"/>
    <property type="molecule type" value="Genomic_DNA"/>
</dbReference>
<sequence>MNPLQGAFFPLAFLLLAAAASTSTASVLQDTCKSIAASHRDIGYDYCLRFFQVDGGSAAADKRGLAAIAVRIAGAAARNTAGHIASLKRSTKDKSVAQCLADCAEVYSSAVSDSGQAAQSIASGNVGDAVAALSAVLNAPDTCDQGFEDLNVSSPLTADDAAFRKEVTIALFTTSALSKY</sequence>
<evidence type="ECO:0000256" key="1">
    <source>
        <dbReference type="ARBA" id="ARBA00022729"/>
    </source>
</evidence>
<dbReference type="AlphaFoldDB" id="A0AAV5CV63"/>
<dbReference type="Pfam" id="PF04043">
    <property type="entry name" value="PMEI"/>
    <property type="match status" value="1"/>
</dbReference>
<feature type="domain" description="Pectinesterase inhibitor" evidence="5">
    <location>
        <begin position="23"/>
        <end position="173"/>
    </location>
</feature>
<dbReference type="NCBIfam" id="TIGR01614">
    <property type="entry name" value="PME_inhib"/>
    <property type="match status" value="1"/>
</dbReference>
<proteinExistence type="inferred from homology"/>
<dbReference type="Gene3D" id="1.20.140.40">
    <property type="entry name" value="Invertase/pectin methylesterase inhibitor family protein"/>
    <property type="match status" value="1"/>
</dbReference>
<dbReference type="GO" id="GO:0005576">
    <property type="term" value="C:extracellular region"/>
    <property type="evidence" value="ECO:0007669"/>
    <property type="project" value="UniProtKB-ARBA"/>
</dbReference>
<gene>
    <name evidence="6" type="primary">ga19224</name>
    <name evidence="6" type="ORF">PR202_ga19224</name>
</gene>
<feature type="signal peptide" evidence="4">
    <location>
        <begin position="1"/>
        <end position="25"/>
    </location>
</feature>
<dbReference type="SUPFAM" id="SSF101148">
    <property type="entry name" value="Plant invertase/pectin methylesterase inhibitor"/>
    <property type="match status" value="1"/>
</dbReference>
<dbReference type="SMART" id="SM00856">
    <property type="entry name" value="PMEI"/>
    <property type="match status" value="1"/>
</dbReference>
<dbReference type="FunFam" id="1.20.140.40:FF:000002">
    <property type="entry name" value="Putative invertase inhibitor"/>
    <property type="match status" value="1"/>
</dbReference>
<accession>A0AAV5CV63</accession>
<dbReference type="PANTHER" id="PTHR35357:SF24">
    <property type="entry name" value="OS04G0587200 PROTEIN"/>
    <property type="match status" value="1"/>
</dbReference>
<evidence type="ECO:0000313" key="6">
    <source>
        <dbReference type="EMBL" id="GJN01920.1"/>
    </source>
</evidence>
<dbReference type="GO" id="GO:0004857">
    <property type="term" value="F:enzyme inhibitor activity"/>
    <property type="evidence" value="ECO:0007669"/>
    <property type="project" value="InterPro"/>
</dbReference>
<keyword evidence="7" id="KW-1185">Reference proteome</keyword>
<keyword evidence="1 4" id="KW-0732">Signal</keyword>
<reference evidence="6" key="2">
    <citation type="submission" date="2021-12" db="EMBL/GenBank/DDBJ databases">
        <title>Resequencing data analysis of finger millet.</title>
        <authorList>
            <person name="Hatakeyama M."/>
            <person name="Aluri S."/>
            <person name="Balachadran M.T."/>
            <person name="Sivarajan S.R."/>
            <person name="Poveda L."/>
            <person name="Shimizu-Inatsugi R."/>
            <person name="Schlapbach R."/>
            <person name="Sreeman S.M."/>
            <person name="Shimizu K.K."/>
        </authorList>
    </citation>
    <scope>NUCLEOTIDE SEQUENCE</scope>
</reference>
<keyword evidence="2" id="KW-1015">Disulfide bond</keyword>
<dbReference type="PANTHER" id="PTHR35357">
    <property type="entry name" value="OS02G0537100 PROTEIN"/>
    <property type="match status" value="1"/>
</dbReference>
<dbReference type="CDD" id="cd15795">
    <property type="entry name" value="PMEI-Pla_a_1_like"/>
    <property type="match status" value="1"/>
</dbReference>
<dbReference type="InterPro" id="IPR034088">
    <property type="entry name" value="Pla_a_1-like"/>
</dbReference>
<comment type="caution">
    <text evidence="6">The sequence shown here is derived from an EMBL/GenBank/DDBJ whole genome shotgun (WGS) entry which is preliminary data.</text>
</comment>